<dbReference type="Pfam" id="PF06779">
    <property type="entry name" value="MFS_4"/>
    <property type="match status" value="2"/>
</dbReference>
<keyword evidence="8" id="KW-1185">Reference proteome</keyword>
<keyword evidence="2 5" id="KW-1133">Transmembrane helix</keyword>
<proteinExistence type="predicted"/>
<evidence type="ECO:0000256" key="2">
    <source>
        <dbReference type="ARBA" id="ARBA00022989"/>
    </source>
</evidence>
<protein>
    <submittedName>
        <fullName evidence="7">Putative MFS-type transporter YbfB</fullName>
    </submittedName>
</protein>
<organism evidence="7 8">
    <name type="scientific">Advenella incenata</name>
    <dbReference type="NCBI Taxonomy" id="267800"/>
    <lineage>
        <taxon>Bacteria</taxon>
        <taxon>Pseudomonadati</taxon>
        <taxon>Pseudomonadota</taxon>
        <taxon>Betaproteobacteria</taxon>
        <taxon>Burkholderiales</taxon>
        <taxon>Alcaligenaceae</taxon>
    </lineage>
</organism>
<dbReference type="EMBL" id="SHKO01000001">
    <property type="protein sequence ID" value="RZT99001.1"/>
    <property type="molecule type" value="Genomic_DNA"/>
</dbReference>
<feature type="transmembrane region" description="Helical" evidence="5">
    <location>
        <begin position="58"/>
        <end position="77"/>
    </location>
</feature>
<evidence type="ECO:0000313" key="8">
    <source>
        <dbReference type="Proteomes" id="UP000293398"/>
    </source>
</evidence>
<keyword evidence="1 5" id="KW-0812">Transmembrane</keyword>
<evidence type="ECO:0000313" key="7">
    <source>
        <dbReference type="EMBL" id="RZT99001.1"/>
    </source>
</evidence>
<dbReference type="GO" id="GO:0005886">
    <property type="term" value="C:plasma membrane"/>
    <property type="evidence" value="ECO:0007669"/>
    <property type="project" value="TreeGrafter"/>
</dbReference>
<feature type="transmembrane region" description="Helical" evidence="5">
    <location>
        <begin position="144"/>
        <end position="167"/>
    </location>
</feature>
<feature type="compositionally biased region" description="Low complexity" evidence="4">
    <location>
        <begin position="202"/>
        <end position="246"/>
    </location>
</feature>
<feature type="transmembrane region" description="Helical" evidence="5">
    <location>
        <begin position="89"/>
        <end position="112"/>
    </location>
</feature>
<dbReference type="OrthoDB" id="9797953at2"/>
<feature type="region of interest" description="Disordered" evidence="4">
    <location>
        <begin position="198"/>
        <end position="258"/>
    </location>
</feature>
<evidence type="ECO:0000256" key="3">
    <source>
        <dbReference type="ARBA" id="ARBA00023136"/>
    </source>
</evidence>
<accession>A0A4Q7VR75</accession>
<evidence type="ECO:0000256" key="1">
    <source>
        <dbReference type="ARBA" id="ARBA00022692"/>
    </source>
</evidence>
<feature type="transmembrane region" description="Helical" evidence="5">
    <location>
        <begin position="405"/>
        <end position="425"/>
    </location>
</feature>
<dbReference type="SUPFAM" id="SSF103473">
    <property type="entry name" value="MFS general substrate transporter"/>
    <property type="match status" value="1"/>
</dbReference>
<evidence type="ECO:0000256" key="5">
    <source>
        <dbReference type="SAM" id="Phobius"/>
    </source>
</evidence>
<dbReference type="PROSITE" id="PS50850">
    <property type="entry name" value="MFS"/>
    <property type="match status" value="1"/>
</dbReference>
<dbReference type="InterPro" id="IPR020846">
    <property type="entry name" value="MFS_dom"/>
</dbReference>
<keyword evidence="3 5" id="KW-0472">Membrane</keyword>
<feature type="domain" description="Major facilitator superfamily (MFS) profile" evidence="6">
    <location>
        <begin position="18"/>
        <end position="457"/>
    </location>
</feature>
<dbReference type="RefSeq" id="WP_130304011.1">
    <property type="nucleotide sequence ID" value="NZ_SHKO01000001.1"/>
</dbReference>
<feature type="transmembrane region" description="Helical" evidence="5">
    <location>
        <begin position="431"/>
        <end position="452"/>
    </location>
</feature>
<feature type="transmembrane region" description="Helical" evidence="5">
    <location>
        <begin position="173"/>
        <end position="190"/>
    </location>
</feature>
<evidence type="ECO:0000256" key="4">
    <source>
        <dbReference type="SAM" id="MobiDB-lite"/>
    </source>
</evidence>
<feature type="transmembrane region" description="Helical" evidence="5">
    <location>
        <begin position="118"/>
        <end position="137"/>
    </location>
</feature>
<feature type="transmembrane region" description="Helical" evidence="5">
    <location>
        <begin position="276"/>
        <end position="301"/>
    </location>
</feature>
<feature type="transmembrane region" description="Helical" evidence="5">
    <location>
        <begin position="340"/>
        <end position="358"/>
    </location>
</feature>
<dbReference type="Gene3D" id="1.20.1250.20">
    <property type="entry name" value="MFS general substrate transporter like domains"/>
    <property type="match status" value="2"/>
</dbReference>
<feature type="transmembrane region" description="Helical" evidence="5">
    <location>
        <begin position="313"/>
        <end position="333"/>
    </location>
</feature>
<dbReference type="InterPro" id="IPR036259">
    <property type="entry name" value="MFS_trans_sf"/>
</dbReference>
<feature type="transmembrane region" description="Helical" evidence="5">
    <location>
        <begin position="20"/>
        <end position="38"/>
    </location>
</feature>
<dbReference type="GO" id="GO:0022857">
    <property type="term" value="F:transmembrane transporter activity"/>
    <property type="evidence" value="ECO:0007669"/>
    <property type="project" value="InterPro"/>
</dbReference>
<reference evidence="7 8" key="1">
    <citation type="submission" date="2019-02" db="EMBL/GenBank/DDBJ databases">
        <title>Genomic Encyclopedia of Type Strains, Phase IV (KMG-IV): sequencing the most valuable type-strain genomes for metagenomic binning, comparative biology and taxonomic classification.</title>
        <authorList>
            <person name="Goeker M."/>
        </authorList>
    </citation>
    <scope>NUCLEOTIDE SEQUENCE [LARGE SCALE GENOMIC DNA]</scope>
    <source>
        <strain evidence="7 8">DSM 23814</strain>
    </source>
</reference>
<feature type="transmembrane region" description="Helical" evidence="5">
    <location>
        <begin position="364"/>
        <end position="384"/>
    </location>
</feature>
<dbReference type="InterPro" id="IPR010645">
    <property type="entry name" value="MFS_4"/>
</dbReference>
<comment type="caution">
    <text evidence="7">The sequence shown here is derived from an EMBL/GenBank/DDBJ whole genome shotgun (WGS) entry which is preliminary data.</text>
</comment>
<name>A0A4Q7VR75_9BURK</name>
<evidence type="ECO:0000259" key="6">
    <source>
        <dbReference type="PROSITE" id="PS50850"/>
    </source>
</evidence>
<dbReference type="Proteomes" id="UP000293398">
    <property type="component" value="Unassembled WGS sequence"/>
</dbReference>
<gene>
    <name evidence="7" type="ORF">EV681_0782</name>
</gene>
<sequence length="459" mass="47451">MRTVQSIANTPAQLPEWRMLMAGLCASLVGIGLARFAYTPLLPAIINAQWFSASTAAYLGAANLAGYLAGALLGVGIARQTGTRAALRLMMVLATLAFFACALPVSFIWFFLWRFVSGVSGGALMVLAATSILPFVLPSRRGLASGVIFTGVGLGVAASGTLVPMLLQLGLTQTWLGLGGLSLLLTLLAWTSWPPTPPATTVPPASTTSTASAPETPISTTSAAASTSTSTSVVAPVPADAAPNPNHRAGGPDDPMGMQATLSHPISAETGSRGLYVLYLVYGLNAVGLVAHMVFLVDYVARGLGWGVNTGSFFWVIYGLGAVAGPLCTGAVADRIGYGLTLRGALLLQLLMVILPILSTAPILLGISSFAVGAFTPGIVPLVLGRLREMLPHSPTAQKTAWSRATTAFALMQAAAAYAMSFVFAHSNGQYLLLFMLAAAALAIAFVMVMLFPGPKAQR</sequence>
<dbReference type="PANTHER" id="PTHR23537:SF1">
    <property type="entry name" value="SUGAR TRANSPORTER"/>
    <property type="match status" value="1"/>
</dbReference>
<dbReference type="PANTHER" id="PTHR23537">
    <property type="match status" value="1"/>
</dbReference>
<dbReference type="AlphaFoldDB" id="A0A4Q7VR75"/>